<evidence type="ECO:0000256" key="2">
    <source>
        <dbReference type="ARBA" id="ARBA00023140"/>
    </source>
</evidence>
<name>A0A9N9RYQ7_9DIPT</name>
<evidence type="ECO:0000256" key="1">
    <source>
        <dbReference type="ARBA" id="ARBA00004275"/>
    </source>
</evidence>
<dbReference type="Pfam" id="PF00501">
    <property type="entry name" value="AMP-binding"/>
    <property type="match status" value="1"/>
</dbReference>
<accession>A0A9N9RYQ7</accession>
<evidence type="ECO:0008006" key="7">
    <source>
        <dbReference type="Google" id="ProtNLM"/>
    </source>
</evidence>
<dbReference type="OrthoDB" id="10253869at2759"/>
<dbReference type="InterPro" id="IPR000873">
    <property type="entry name" value="AMP-dep_synth/lig_dom"/>
</dbReference>
<reference evidence="5" key="2">
    <citation type="submission" date="2022-10" db="EMBL/GenBank/DDBJ databases">
        <authorList>
            <consortium name="ENA_rothamsted_submissions"/>
            <consortium name="culmorum"/>
            <person name="King R."/>
        </authorList>
    </citation>
    <scope>NUCLEOTIDE SEQUENCE</scope>
</reference>
<dbReference type="Gene3D" id="3.40.50.12780">
    <property type="entry name" value="N-terminal domain of ligase-like"/>
    <property type="match status" value="1"/>
</dbReference>
<dbReference type="Proteomes" id="UP001153620">
    <property type="component" value="Chromosome 2"/>
</dbReference>
<dbReference type="AlphaFoldDB" id="A0A9N9RYQ7"/>
<dbReference type="InterPro" id="IPR025110">
    <property type="entry name" value="AMP-bd_C"/>
</dbReference>
<gene>
    <name evidence="5" type="ORF">CHIRRI_LOCUS8770</name>
</gene>
<protein>
    <recommendedName>
        <fullName evidence="7">Luciferin 4-monooxygenase</fullName>
    </recommendedName>
</protein>
<evidence type="ECO:0000259" key="3">
    <source>
        <dbReference type="Pfam" id="PF00501"/>
    </source>
</evidence>
<feature type="domain" description="AMP-binding enzyme C-terminal" evidence="4">
    <location>
        <begin position="439"/>
        <end position="513"/>
    </location>
</feature>
<dbReference type="PANTHER" id="PTHR24096:SF353">
    <property type="entry name" value="GH16244P-RELATED"/>
    <property type="match status" value="1"/>
</dbReference>
<dbReference type="EMBL" id="OU895878">
    <property type="protein sequence ID" value="CAG9805903.1"/>
    <property type="molecule type" value="Genomic_DNA"/>
</dbReference>
<dbReference type="GO" id="GO:0005777">
    <property type="term" value="C:peroxisome"/>
    <property type="evidence" value="ECO:0007669"/>
    <property type="project" value="UniProtKB-SubCell"/>
</dbReference>
<comment type="subcellular location">
    <subcellularLocation>
        <location evidence="1">Peroxisome</location>
    </subcellularLocation>
</comment>
<dbReference type="Pfam" id="PF13193">
    <property type="entry name" value="AMP-binding_C"/>
    <property type="match status" value="1"/>
</dbReference>
<evidence type="ECO:0000259" key="4">
    <source>
        <dbReference type="Pfam" id="PF13193"/>
    </source>
</evidence>
<proteinExistence type="predicted"/>
<evidence type="ECO:0000313" key="6">
    <source>
        <dbReference type="Proteomes" id="UP001153620"/>
    </source>
</evidence>
<feature type="domain" description="AMP-dependent synthetase/ligase" evidence="3">
    <location>
        <begin position="38"/>
        <end position="389"/>
    </location>
</feature>
<dbReference type="GO" id="GO:0004467">
    <property type="term" value="F:long-chain fatty acid-CoA ligase activity"/>
    <property type="evidence" value="ECO:0007669"/>
    <property type="project" value="TreeGrafter"/>
</dbReference>
<dbReference type="InterPro" id="IPR042099">
    <property type="entry name" value="ANL_N_sf"/>
</dbReference>
<evidence type="ECO:0000313" key="5">
    <source>
        <dbReference type="EMBL" id="CAG9805903.1"/>
    </source>
</evidence>
<dbReference type="FunFam" id="3.40.50.12780:FF:000025">
    <property type="entry name" value="luciferin 4-monooxygenase"/>
    <property type="match status" value="1"/>
</dbReference>
<dbReference type="SUPFAM" id="SSF56801">
    <property type="entry name" value="Acetyl-CoA synthetase-like"/>
    <property type="match status" value="1"/>
</dbReference>
<keyword evidence="2" id="KW-0576">Peroxisome</keyword>
<keyword evidence="6" id="KW-1185">Reference proteome</keyword>
<organism evidence="5 6">
    <name type="scientific">Chironomus riparius</name>
    <dbReference type="NCBI Taxonomy" id="315576"/>
    <lineage>
        <taxon>Eukaryota</taxon>
        <taxon>Metazoa</taxon>
        <taxon>Ecdysozoa</taxon>
        <taxon>Arthropoda</taxon>
        <taxon>Hexapoda</taxon>
        <taxon>Insecta</taxon>
        <taxon>Pterygota</taxon>
        <taxon>Neoptera</taxon>
        <taxon>Endopterygota</taxon>
        <taxon>Diptera</taxon>
        <taxon>Nematocera</taxon>
        <taxon>Chironomoidea</taxon>
        <taxon>Chironomidae</taxon>
        <taxon>Chironominae</taxon>
        <taxon>Chironomus</taxon>
    </lineage>
</organism>
<dbReference type="PANTHER" id="PTHR24096">
    <property type="entry name" value="LONG-CHAIN-FATTY-ACID--COA LIGASE"/>
    <property type="match status" value="1"/>
</dbReference>
<dbReference type="Gene3D" id="3.30.300.30">
    <property type="match status" value="1"/>
</dbReference>
<reference evidence="5" key="1">
    <citation type="submission" date="2022-01" db="EMBL/GenBank/DDBJ databases">
        <authorList>
            <person name="King R."/>
        </authorList>
    </citation>
    <scope>NUCLEOTIDE SEQUENCE</scope>
</reference>
<dbReference type="InterPro" id="IPR045851">
    <property type="entry name" value="AMP-bd_C_sf"/>
</dbReference>
<sequence>MARFDSITKILHGRRMPQIYDPNISVGQVILNVMFKNKNKVIQINDDDGVEVTCSKMASMMTNIAKNLYRLGFRSGDVAGLFASHTTYVAPAIFGCLLIRLPVNPIEKSFDVNQILNIFRETNPKVVFCDNNVVDKLMVALGILESEATIVILTDRIEGFVHITDLIVDCNVSEDFIFKSTDEKNSFIVCTSGSSGNQKLALVTHLQQLQSYIWTNDYDADSFDLNMTSYFWLVGLNNLIFRTLHVQKRLITAKPFTPDLFIDLIEKYEINVCFLITSYLCLLTESPRFWTADFSRLKYLKTGGIYVSETLRQIVKDKLTNGIVIVGYGMTEFCGLLAETPHDCQLSSAVGVPSINTDVKIQLDDGTTGYLGEIGEILARNPVTFSGYYKNRHKAKFDDEGWLHTGDMGYIDEKYEINIIGQRTFAIKNVVNEIFPFDIENKICTLDGVNQAVVVGTPDSIEIEIPTALVVRDANSDVDESDILEVTSDLPAYKKIRGGIFFVDSLPTTNTGKVERKKSKELAIKLKIERESRTE</sequence>
<dbReference type="GO" id="GO:0046949">
    <property type="term" value="P:fatty-acyl-CoA biosynthetic process"/>
    <property type="evidence" value="ECO:0007669"/>
    <property type="project" value="TreeGrafter"/>
</dbReference>